<organism evidence="2 3">
    <name type="scientific">Liparis tanakae</name>
    <name type="common">Tanaka's snailfish</name>
    <dbReference type="NCBI Taxonomy" id="230148"/>
    <lineage>
        <taxon>Eukaryota</taxon>
        <taxon>Metazoa</taxon>
        <taxon>Chordata</taxon>
        <taxon>Craniata</taxon>
        <taxon>Vertebrata</taxon>
        <taxon>Euteleostomi</taxon>
        <taxon>Actinopterygii</taxon>
        <taxon>Neopterygii</taxon>
        <taxon>Teleostei</taxon>
        <taxon>Neoteleostei</taxon>
        <taxon>Acanthomorphata</taxon>
        <taxon>Eupercaria</taxon>
        <taxon>Perciformes</taxon>
        <taxon>Cottioidei</taxon>
        <taxon>Cottales</taxon>
        <taxon>Liparidae</taxon>
        <taxon>Liparis</taxon>
    </lineage>
</organism>
<evidence type="ECO:0000313" key="3">
    <source>
        <dbReference type="Proteomes" id="UP000314294"/>
    </source>
</evidence>
<accession>A0A4Z2ID74</accession>
<name>A0A4Z2ID74_9TELE</name>
<sequence length="102" mass="11198">MTENSRVVQLSSSSLGFRFWMRFSAQSVFAPVRLSFFVSGEEEEEQEEEQEATESRGTSSGLACLGGEGGGGTGESLPPSLRSLRLERRSEMSSRHGETMPF</sequence>
<dbReference type="EMBL" id="SRLO01000098">
    <property type="protein sequence ID" value="TNN75910.1"/>
    <property type="molecule type" value="Genomic_DNA"/>
</dbReference>
<protein>
    <submittedName>
        <fullName evidence="2">Uncharacterized protein</fullName>
    </submittedName>
</protein>
<feature type="compositionally biased region" description="Gly residues" evidence="1">
    <location>
        <begin position="64"/>
        <end position="74"/>
    </location>
</feature>
<feature type="compositionally biased region" description="Basic and acidic residues" evidence="1">
    <location>
        <begin position="84"/>
        <end position="102"/>
    </location>
</feature>
<dbReference type="Proteomes" id="UP000314294">
    <property type="component" value="Unassembled WGS sequence"/>
</dbReference>
<feature type="compositionally biased region" description="Acidic residues" evidence="1">
    <location>
        <begin position="40"/>
        <end position="52"/>
    </location>
</feature>
<evidence type="ECO:0000256" key="1">
    <source>
        <dbReference type="SAM" id="MobiDB-lite"/>
    </source>
</evidence>
<evidence type="ECO:0000313" key="2">
    <source>
        <dbReference type="EMBL" id="TNN75910.1"/>
    </source>
</evidence>
<gene>
    <name evidence="2" type="ORF">EYF80_013880</name>
</gene>
<keyword evidence="3" id="KW-1185">Reference proteome</keyword>
<feature type="region of interest" description="Disordered" evidence="1">
    <location>
        <begin position="39"/>
        <end position="102"/>
    </location>
</feature>
<dbReference type="AlphaFoldDB" id="A0A4Z2ID74"/>
<reference evidence="2 3" key="1">
    <citation type="submission" date="2019-03" db="EMBL/GenBank/DDBJ databases">
        <title>First draft genome of Liparis tanakae, snailfish: a comprehensive survey of snailfish specific genes.</title>
        <authorList>
            <person name="Kim W."/>
            <person name="Song I."/>
            <person name="Jeong J.-H."/>
            <person name="Kim D."/>
            <person name="Kim S."/>
            <person name="Ryu S."/>
            <person name="Song J.Y."/>
            <person name="Lee S.K."/>
        </authorList>
    </citation>
    <scope>NUCLEOTIDE SEQUENCE [LARGE SCALE GENOMIC DNA]</scope>
    <source>
        <tissue evidence="2">Muscle</tissue>
    </source>
</reference>
<proteinExistence type="predicted"/>
<comment type="caution">
    <text evidence="2">The sequence shown here is derived from an EMBL/GenBank/DDBJ whole genome shotgun (WGS) entry which is preliminary data.</text>
</comment>